<gene>
    <name evidence="1" type="ORF">HGRIS_006466</name>
</gene>
<evidence type="ECO:0000313" key="2">
    <source>
        <dbReference type="Proteomes" id="UP001556367"/>
    </source>
</evidence>
<comment type="caution">
    <text evidence="1">The sequence shown here is derived from an EMBL/GenBank/DDBJ whole genome shotgun (WGS) entry which is preliminary data.</text>
</comment>
<keyword evidence="2" id="KW-1185">Reference proteome</keyword>
<proteinExistence type="predicted"/>
<accession>A0ABR3K0A3</accession>
<name>A0ABR3K0A3_9AGAR</name>
<dbReference type="EMBL" id="JASNQZ010000001">
    <property type="protein sequence ID" value="KAL0961527.1"/>
    <property type="molecule type" value="Genomic_DNA"/>
</dbReference>
<organism evidence="1 2">
    <name type="scientific">Hohenbuehelia grisea</name>
    <dbReference type="NCBI Taxonomy" id="104357"/>
    <lineage>
        <taxon>Eukaryota</taxon>
        <taxon>Fungi</taxon>
        <taxon>Dikarya</taxon>
        <taxon>Basidiomycota</taxon>
        <taxon>Agaricomycotina</taxon>
        <taxon>Agaricomycetes</taxon>
        <taxon>Agaricomycetidae</taxon>
        <taxon>Agaricales</taxon>
        <taxon>Pleurotineae</taxon>
        <taxon>Pleurotaceae</taxon>
        <taxon>Hohenbuehelia</taxon>
    </lineage>
</organism>
<protein>
    <submittedName>
        <fullName evidence="1">Uncharacterized protein</fullName>
    </submittedName>
</protein>
<evidence type="ECO:0000313" key="1">
    <source>
        <dbReference type="EMBL" id="KAL0961527.1"/>
    </source>
</evidence>
<sequence>MWRIIMNSIKCIVKLTSASKSYSQTPQRHVRRATFLDHGCGLCPIRWIPEAYARPEWLTALNIYLENGAKFRVGEIDTVEILHRADKGPSPVHLSAYNPNDTRPCISLRIYPKNGQARTHHLFINGTGTMNAGDTAR</sequence>
<reference evidence="2" key="1">
    <citation type="submission" date="2024-06" db="EMBL/GenBank/DDBJ databases">
        <title>Multi-omics analyses provide insights into the biosynthesis of the anticancer antibiotic pleurotin in Hohenbuehelia grisea.</title>
        <authorList>
            <person name="Weaver J.A."/>
            <person name="Alberti F."/>
        </authorList>
    </citation>
    <scope>NUCLEOTIDE SEQUENCE [LARGE SCALE GENOMIC DNA]</scope>
    <source>
        <strain evidence="2">T-177</strain>
    </source>
</reference>
<dbReference type="Proteomes" id="UP001556367">
    <property type="component" value="Unassembled WGS sequence"/>
</dbReference>